<dbReference type="AlphaFoldDB" id="A0A964UMT0"/>
<evidence type="ECO:0000256" key="1">
    <source>
        <dbReference type="SAM" id="MobiDB-lite"/>
    </source>
</evidence>
<feature type="compositionally biased region" description="Gly residues" evidence="1">
    <location>
        <begin position="83"/>
        <end position="95"/>
    </location>
</feature>
<feature type="compositionally biased region" description="Low complexity" evidence="1">
    <location>
        <begin position="55"/>
        <end position="73"/>
    </location>
</feature>
<accession>A0A964UMT0</accession>
<organism evidence="2 3">
    <name type="scientific">Streptomyces boluensis</name>
    <dbReference type="NCBI Taxonomy" id="1775135"/>
    <lineage>
        <taxon>Bacteria</taxon>
        <taxon>Bacillati</taxon>
        <taxon>Actinomycetota</taxon>
        <taxon>Actinomycetes</taxon>
        <taxon>Kitasatosporales</taxon>
        <taxon>Streptomycetaceae</taxon>
        <taxon>Streptomyces</taxon>
    </lineage>
</organism>
<comment type="caution">
    <text evidence="2">The sequence shown here is derived from an EMBL/GenBank/DDBJ whole genome shotgun (WGS) entry which is preliminary data.</text>
</comment>
<protein>
    <recommendedName>
        <fullName evidence="4">Secreted protein</fullName>
    </recommendedName>
</protein>
<evidence type="ECO:0008006" key="4">
    <source>
        <dbReference type="Google" id="ProtNLM"/>
    </source>
</evidence>
<reference evidence="2" key="1">
    <citation type="submission" date="2020-01" db="EMBL/GenBank/DDBJ databases">
        <title>Whole-genome analyses of novel actinobacteria.</title>
        <authorList>
            <person name="Sahin N."/>
        </authorList>
    </citation>
    <scope>NUCLEOTIDE SEQUENCE</scope>
    <source>
        <strain evidence="2">YC537</strain>
    </source>
</reference>
<dbReference type="OrthoDB" id="3293636at2"/>
<name>A0A964UMT0_9ACTN</name>
<dbReference type="Proteomes" id="UP000598297">
    <property type="component" value="Unassembled WGS sequence"/>
</dbReference>
<keyword evidence="3" id="KW-1185">Reference proteome</keyword>
<gene>
    <name evidence="2" type="ORF">GUY60_11980</name>
</gene>
<evidence type="ECO:0000313" key="2">
    <source>
        <dbReference type="EMBL" id="NBE52128.1"/>
    </source>
</evidence>
<sequence>MQRRGLVHGLAWTLATGAAVTLSWWGVHTVMTGTAYDRPRALPITGAAENSPEASPRSSSTQRPRTTPKPSGPDGSGEDEGKGGTAGGDTSGGSPSGSAPGDGDTSDGGGGSDGSDADAKPSGDVKSYTVSGGRVAFEMGADSAELVSATPDSGWQMQVWKQPEWIRVTFTQGGREVSVFCTWHDHEPMVEIDDR</sequence>
<proteinExistence type="predicted"/>
<evidence type="ECO:0000313" key="3">
    <source>
        <dbReference type="Proteomes" id="UP000598297"/>
    </source>
</evidence>
<dbReference type="EMBL" id="JAAAHS010000068">
    <property type="protein sequence ID" value="NBE52128.1"/>
    <property type="molecule type" value="Genomic_DNA"/>
</dbReference>
<feature type="region of interest" description="Disordered" evidence="1">
    <location>
        <begin position="45"/>
        <end position="127"/>
    </location>
</feature>